<accession>A0A0R3TS65</accession>
<sequence length="125" mass="14344">MHLADFKLCSKEQLNSSYDEPPTDNDSQHFPSGLNISTFEYHECKFSEMNPPPIPPHNVVYKANDCPSQTILPPKPPERKESLRKLSDEVISKSRFSANLEDVRTMNAAMTDFTTKFERFSFTDI</sequence>
<dbReference type="WBParaSite" id="HNAJ_0001047301-mRNA-1">
    <property type="protein sequence ID" value="HNAJ_0001047301-mRNA-1"/>
    <property type="gene ID" value="HNAJ_0001047301"/>
</dbReference>
<protein>
    <submittedName>
        <fullName evidence="4">UMA domain-containing protein</fullName>
    </submittedName>
</protein>
<evidence type="ECO:0000313" key="2">
    <source>
        <dbReference type="EMBL" id="VDO08017.1"/>
    </source>
</evidence>
<organism evidence="4">
    <name type="scientific">Rodentolepis nana</name>
    <name type="common">Dwarf tapeworm</name>
    <name type="synonym">Hymenolepis nana</name>
    <dbReference type="NCBI Taxonomy" id="102285"/>
    <lineage>
        <taxon>Eukaryota</taxon>
        <taxon>Metazoa</taxon>
        <taxon>Spiralia</taxon>
        <taxon>Lophotrochozoa</taxon>
        <taxon>Platyhelminthes</taxon>
        <taxon>Cestoda</taxon>
        <taxon>Eucestoda</taxon>
        <taxon>Cyclophyllidea</taxon>
        <taxon>Hymenolepididae</taxon>
        <taxon>Rodentolepis</taxon>
    </lineage>
</organism>
<proteinExistence type="predicted"/>
<reference evidence="4" key="1">
    <citation type="submission" date="2017-02" db="UniProtKB">
        <authorList>
            <consortium name="WormBaseParasite"/>
        </authorList>
    </citation>
    <scope>IDENTIFICATION</scope>
</reference>
<feature type="compositionally biased region" description="Basic and acidic residues" evidence="1">
    <location>
        <begin position="1"/>
        <end position="10"/>
    </location>
</feature>
<name>A0A0R3TS65_RODNA</name>
<reference evidence="2 3" key="2">
    <citation type="submission" date="2018-11" db="EMBL/GenBank/DDBJ databases">
        <authorList>
            <consortium name="Pathogen Informatics"/>
        </authorList>
    </citation>
    <scope>NUCLEOTIDE SEQUENCE [LARGE SCALE GENOMIC DNA]</scope>
</reference>
<evidence type="ECO:0000313" key="3">
    <source>
        <dbReference type="Proteomes" id="UP000278807"/>
    </source>
</evidence>
<feature type="region of interest" description="Disordered" evidence="1">
    <location>
        <begin position="1"/>
        <end position="31"/>
    </location>
</feature>
<dbReference type="Proteomes" id="UP000278807">
    <property type="component" value="Unassembled WGS sequence"/>
</dbReference>
<keyword evidence="3" id="KW-1185">Reference proteome</keyword>
<evidence type="ECO:0000313" key="4">
    <source>
        <dbReference type="WBParaSite" id="HNAJ_0001047301-mRNA-1"/>
    </source>
</evidence>
<dbReference type="EMBL" id="UZAE01013065">
    <property type="protein sequence ID" value="VDO08017.1"/>
    <property type="molecule type" value="Genomic_DNA"/>
</dbReference>
<feature type="compositionally biased region" description="Polar residues" evidence="1">
    <location>
        <begin position="12"/>
        <end position="31"/>
    </location>
</feature>
<evidence type="ECO:0000256" key="1">
    <source>
        <dbReference type="SAM" id="MobiDB-lite"/>
    </source>
</evidence>
<gene>
    <name evidence="2" type="ORF">HNAJ_LOCUS10468</name>
</gene>
<dbReference type="AlphaFoldDB" id="A0A0R3TS65"/>